<evidence type="ECO:0000313" key="4">
    <source>
        <dbReference type="Proteomes" id="UP000186303"/>
    </source>
</evidence>
<protein>
    <recommendedName>
        <fullName evidence="2">DNA replication regulator Sld3 C-terminal domain-containing protein</fullName>
    </recommendedName>
</protein>
<accession>A0A1M8ABE1</accession>
<feature type="compositionally biased region" description="Basic and acidic residues" evidence="1">
    <location>
        <begin position="319"/>
        <end position="331"/>
    </location>
</feature>
<dbReference type="OrthoDB" id="3003917at2759"/>
<reference evidence="4" key="1">
    <citation type="journal article" date="2017" name="Nucleic Acids Res.">
        <title>Proteogenomics produces comprehensive and highly accurate protein-coding gene annotation in a complete genome assembly of Malassezia sympodialis.</title>
        <authorList>
            <person name="Zhu Y."/>
            <person name="Engstroem P.G."/>
            <person name="Tellgren-Roth C."/>
            <person name="Baudo C.D."/>
            <person name="Kennell J.C."/>
            <person name="Sun S."/>
            <person name="Billmyre R.B."/>
            <person name="Schroeder M.S."/>
            <person name="Andersson A."/>
            <person name="Holm T."/>
            <person name="Sigurgeirsson B."/>
            <person name="Wu G."/>
            <person name="Sankaranarayanan S.R."/>
            <person name="Siddharthan R."/>
            <person name="Sanyal K."/>
            <person name="Lundeberg J."/>
            <person name="Nystedt B."/>
            <person name="Boekhout T."/>
            <person name="Dawson T.L. Jr."/>
            <person name="Heitman J."/>
            <person name="Scheynius A."/>
            <person name="Lehtioe J."/>
        </authorList>
    </citation>
    <scope>NUCLEOTIDE SEQUENCE [LARGE SCALE GENOMIC DNA]</scope>
    <source>
        <strain evidence="4">ATCC 42132</strain>
    </source>
</reference>
<sequence>MSEPPPLPCVVRGLRWGAITDTACLEKMLVYSLWMGEAHTPLACVAHALAQWHTSERVPFLMNRLRTPTQLRAQYHEVAYEHVVAMLQESAIESRTNENEAMRAAVRHGPLAQAAMHGAERESHVRAFLAAIYRRDVEMHLLLLCALWPYVPEQCTSEPSRIHTLDTHGKSKRKAVRTQRWQGFPAPFAWGTAHPAPAQSPVRDLEIRADQPALQALFDAYADQLCLLQLSAGLSLSRPMYGSDTRIQAANDERDEAQWFCADVAERYFEHLAPRMCATLRSKCFAPGPSLTPRRRRPWKRSVSAAKPGPAPEAPPVPQERHPILHAERTTRRSSLTSSTRISNEVVMSRRLVRPVSLQRTSSAPLTTTMASSAARPASVQAGKRQRTDSHEARAPAKTLVSATPERAPLQSMERPSTPDSSPPTSPTGLKGEPLGMDSALQPPAQPVRLTPVGAQASPACDRRSVSPSDAPRSRSMLQDRPMRSPDALARSLANMDEDESDVELVIPSSRKAAMYIDPLSYIG</sequence>
<organism evidence="3 4">
    <name type="scientific">Malassezia sympodialis (strain ATCC 42132)</name>
    <name type="common">Atopic eczema-associated yeast</name>
    <dbReference type="NCBI Taxonomy" id="1230383"/>
    <lineage>
        <taxon>Eukaryota</taxon>
        <taxon>Fungi</taxon>
        <taxon>Dikarya</taxon>
        <taxon>Basidiomycota</taxon>
        <taxon>Ustilaginomycotina</taxon>
        <taxon>Malasseziomycetes</taxon>
        <taxon>Malasseziales</taxon>
        <taxon>Malasseziaceae</taxon>
        <taxon>Malassezia</taxon>
    </lineage>
</organism>
<dbReference type="Proteomes" id="UP000186303">
    <property type="component" value="Chromosome 7"/>
</dbReference>
<dbReference type="Pfam" id="PF08639">
    <property type="entry name" value="Sld3_STD"/>
    <property type="match status" value="1"/>
</dbReference>
<feature type="domain" description="DNA replication regulator Sld3 C-terminal" evidence="2">
    <location>
        <begin position="177"/>
        <end position="381"/>
    </location>
</feature>
<evidence type="ECO:0000313" key="3">
    <source>
        <dbReference type="EMBL" id="SHO79751.1"/>
    </source>
</evidence>
<name>A0A1M8ABE1_MALS4</name>
<feature type="compositionally biased region" description="Polar residues" evidence="1">
    <location>
        <begin position="358"/>
        <end position="372"/>
    </location>
</feature>
<feature type="compositionally biased region" description="Pro residues" evidence="1">
    <location>
        <begin position="309"/>
        <end position="318"/>
    </location>
</feature>
<proteinExistence type="predicted"/>
<evidence type="ECO:0000256" key="1">
    <source>
        <dbReference type="SAM" id="MobiDB-lite"/>
    </source>
</evidence>
<dbReference type="OMA" id="RDEAQWF"/>
<feature type="region of interest" description="Disordered" evidence="1">
    <location>
        <begin position="358"/>
        <end position="502"/>
    </location>
</feature>
<dbReference type="InterPro" id="IPR013948">
    <property type="entry name" value="DNA_replication_reg_Sld3_C"/>
</dbReference>
<dbReference type="EMBL" id="LT671827">
    <property type="protein sequence ID" value="SHO79751.1"/>
    <property type="molecule type" value="Genomic_DNA"/>
</dbReference>
<evidence type="ECO:0000259" key="2">
    <source>
        <dbReference type="Pfam" id="PF08639"/>
    </source>
</evidence>
<dbReference type="AlphaFoldDB" id="A0A1M8ABE1"/>
<feature type="region of interest" description="Disordered" evidence="1">
    <location>
        <begin position="287"/>
        <end position="343"/>
    </location>
</feature>
<feature type="compositionally biased region" description="Basic and acidic residues" evidence="1">
    <location>
        <begin position="386"/>
        <end position="395"/>
    </location>
</feature>
<dbReference type="VEuPathDB" id="FungiDB:MSYG_4101"/>
<keyword evidence="4" id="KW-1185">Reference proteome</keyword>
<gene>
    <name evidence="3" type="ORF">MSYG_4101</name>
</gene>